<accession>A0A0F9HFF5</accession>
<feature type="domain" description="GHMP kinase C-terminal" evidence="7">
    <location>
        <begin position="251"/>
        <end position="320"/>
    </location>
</feature>
<dbReference type="PIRSF" id="PIRSF036406">
    <property type="entry name" value="Hept_kin"/>
    <property type="match status" value="1"/>
</dbReference>
<evidence type="ECO:0000256" key="4">
    <source>
        <dbReference type="ARBA" id="ARBA00022840"/>
    </source>
</evidence>
<dbReference type="InterPro" id="IPR020568">
    <property type="entry name" value="Ribosomal_Su5_D2-typ_SF"/>
</dbReference>
<keyword evidence="2" id="KW-0547">Nucleotide-binding</keyword>
<dbReference type="GO" id="GO:0050201">
    <property type="term" value="F:fucokinase activity"/>
    <property type="evidence" value="ECO:0007669"/>
    <property type="project" value="TreeGrafter"/>
</dbReference>
<dbReference type="GO" id="GO:0005524">
    <property type="term" value="F:ATP binding"/>
    <property type="evidence" value="ECO:0007669"/>
    <property type="project" value="UniProtKB-KW"/>
</dbReference>
<proteinExistence type="inferred from homology"/>
<gene>
    <name evidence="8" type="ORF">LCGC14_1708630</name>
</gene>
<dbReference type="InterPro" id="IPR001174">
    <property type="entry name" value="HddA/FKP"/>
</dbReference>
<keyword evidence="1" id="KW-0808">Transferase</keyword>
<dbReference type="Pfam" id="PF08544">
    <property type="entry name" value="GHMP_kinases_C"/>
    <property type="match status" value="1"/>
</dbReference>
<dbReference type="InterPro" id="IPR013750">
    <property type="entry name" value="GHMP_kinase_C_dom"/>
</dbReference>
<reference evidence="8" key="1">
    <citation type="journal article" date="2015" name="Nature">
        <title>Complex archaea that bridge the gap between prokaryotes and eukaryotes.</title>
        <authorList>
            <person name="Spang A."/>
            <person name="Saw J.H."/>
            <person name="Jorgensen S.L."/>
            <person name="Zaremba-Niedzwiedzka K."/>
            <person name="Martijn J."/>
            <person name="Lind A.E."/>
            <person name="van Eijk R."/>
            <person name="Schleper C."/>
            <person name="Guy L."/>
            <person name="Ettema T.J."/>
        </authorList>
    </citation>
    <scope>NUCLEOTIDE SEQUENCE</scope>
</reference>
<feature type="domain" description="GHMP kinase N-terminal" evidence="6">
    <location>
        <begin position="92"/>
        <end position="166"/>
    </location>
</feature>
<organism evidence="8">
    <name type="scientific">marine sediment metagenome</name>
    <dbReference type="NCBI Taxonomy" id="412755"/>
    <lineage>
        <taxon>unclassified sequences</taxon>
        <taxon>metagenomes</taxon>
        <taxon>ecological metagenomes</taxon>
    </lineage>
</organism>
<comment type="caution">
    <text evidence="8">The sequence shown here is derived from an EMBL/GenBank/DDBJ whole genome shotgun (WGS) entry which is preliminary data.</text>
</comment>
<dbReference type="PANTHER" id="PTHR32463">
    <property type="entry name" value="L-FUCOSE KINASE"/>
    <property type="match status" value="1"/>
</dbReference>
<comment type="similarity">
    <text evidence="5">Belongs to the GHMP kinase family.</text>
</comment>
<name>A0A0F9HFF5_9ZZZZ</name>
<dbReference type="SUPFAM" id="SSF55060">
    <property type="entry name" value="GHMP Kinase, C-terminal domain"/>
    <property type="match status" value="1"/>
</dbReference>
<evidence type="ECO:0000256" key="1">
    <source>
        <dbReference type="ARBA" id="ARBA00022679"/>
    </source>
</evidence>
<evidence type="ECO:0000256" key="2">
    <source>
        <dbReference type="ARBA" id="ARBA00022741"/>
    </source>
</evidence>
<keyword evidence="3" id="KW-0418">Kinase</keyword>
<evidence type="ECO:0000256" key="5">
    <source>
        <dbReference type="ARBA" id="ARBA00038121"/>
    </source>
</evidence>
<evidence type="ECO:0008006" key="9">
    <source>
        <dbReference type="Google" id="ProtNLM"/>
    </source>
</evidence>
<evidence type="ECO:0000259" key="6">
    <source>
        <dbReference type="Pfam" id="PF00288"/>
    </source>
</evidence>
<dbReference type="PRINTS" id="PR00960">
    <property type="entry name" value="LMBPPROTEIN"/>
</dbReference>
<evidence type="ECO:0000256" key="3">
    <source>
        <dbReference type="ARBA" id="ARBA00022777"/>
    </source>
</evidence>
<dbReference type="GO" id="GO:0042352">
    <property type="term" value="P:GDP-L-fucose salvage"/>
    <property type="evidence" value="ECO:0007669"/>
    <property type="project" value="TreeGrafter"/>
</dbReference>
<dbReference type="Pfam" id="PF00288">
    <property type="entry name" value="GHMP_kinases_N"/>
    <property type="match status" value="1"/>
</dbReference>
<dbReference type="InterPro" id="IPR014606">
    <property type="entry name" value="Heptose_7-P_kinase"/>
</dbReference>
<dbReference type="PANTHER" id="PTHR32463:SF0">
    <property type="entry name" value="L-FUCOSE KINASE"/>
    <property type="match status" value="1"/>
</dbReference>
<dbReference type="Gene3D" id="3.30.230.120">
    <property type="match status" value="1"/>
</dbReference>
<protein>
    <recommendedName>
        <fullName evidence="9">GHMP kinase N-terminal domain-containing protein</fullName>
    </recommendedName>
</protein>
<dbReference type="EMBL" id="LAZR01015207">
    <property type="protein sequence ID" value="KKM14191.1"/>
    <property type="molecule type" value="Genomic_DNA"/>
</dbReference>
<dbReference type="InterPro" id="IPR006204">
    <property type="entry name" value="GHMP_kinase_N_dom"/>
</dbReference>
<dbReference type="SUPFAM" id="SSF54211">
    <property type="entry name" value="Ribosomal protein S5 domain 2-like"/>
    <property type="match status" value="1"/>
</dbReference>
<dbReference type="AlphaFoldDB" id="A0A0F9HFF5"/>
<dbReference type="InterPro" id="IPR036554">
    <property type="entry name" value="GHMP_kinase_C_sf"/>
</dbReference>
<dbReference type="InterPro" id="IPR052203">
    <property type="entry name" value="GHMP_Kinase-Related"/>
</dbReference>
<keyword evidence="4" id="KW-0067">ATP-binding</keyword>
<evidence type="ECO:0000259" key="7">
    <source>
        <dbReference type="Pfam" id="PF08544"/>
    </source>
</evidence>
<sequence>MSKTKSTSRMIISRTPVRISLFGGGTDYPAFYDRHSGIVLGTTINKYTYVSVNTLSEFFEHNIRIGYSKTELVKKPEEIVHPSIRECLLHKNISGNLDIHIFSDLPAKTGLGSSSSFTVGFLNALYALEGTKTSKQQLATEACHVEQKLIKENVGSQDQFHAAYGGFNIIEFSPNHINVRPVIISLEKLQLLENSLMIFYTGLTRFASDVVKEQIDKTKTKSNDTYLLQMRDMVKTAEDIISTSSEDDMIKDLGLLLDESWQLKKQLSSKISNEEIDESYNKAKKAGAYGGKLCGAGSGGFLAILAPDNKKAEIRENLKNLLEVDFRFENQGSTIIYMKD</sequence>
<evidence type="ECO:0000313" key="8">
    <source>
        <dbReference type="EMBL" id="KKM14191.1"/>
    </source>
</evidence>